<reference evidence="1 2" key="1">
    <citation type="submission" date="2018-06" db="EMBL/GenBank/DDBJ databases">
        <authorList>
            <consortium name="Pathogen Informatics"/>
            <person name="Doyle S."/>
        </authorList>
    </citation>
    <scope>NUCLEOTIDE SEQUENCE [LARGE SCALE GENOMIC DNA]</scope>
    <source>
        <strain evidence="2">NCTC 11297</strain>
    </source>
</reference>
<evidence type="ECO:0000313" key="2">
    <source>
        <dbReference type="Proteomes" id="UP000255098"/>
    </source>
</evidence>
<organism evidence="1 2">
    <name type="scientific">Avibacterium avium</name>
    <name type="common">Pasteurella avium</name>
    <dbReference type="NCBI Taxonomy" id="751"/>
    <lineage>
        <taxon>Bacteria</taxon>
        <taxon>Pseudomonadati</taxon>
        <taxon>Pseudomonadota</taxon>
        <taxon>Gammaproteobacteria</taxon>
        <taxon>Pasteurellales</taxon>
        <taxon>Pasteurellaceae</taxon>
        <taxon>Avibacterium</taxon>
    </lineage>
</organism>
<dbReference type="EMBL" id="UGSP01000001">
    <property type="protein sequence ID" value="SUB24519.1"/>
    <property type="molecule type" value="Genomic_DNA"/>
</dbReference>
<protein>
    <submittedName>
        <fullName evidence="1">Uncharacterized protein</fullName>
    </submittedName>
</protein>
<dbReference type="GeneID" id="300134321"/>
<accession>A0A379ASC9</accession>
<dbReference type="AlphaFoldDB" id="A0A379ASC9"/>
<keyword evidence="2" id="KW-1185">Reference proteome</keyword>
<proteinExistence type="predicted"/>
<dbReference type="Proteomes" id="UP000255098">
    <property type="component" value="Unassembled WGS sequence"/>
</dbReference>
<gene>
    <name evidence="1" type="ORF">NCTC11297_01563</name>
</gene>
<sequence>MQVKKYFTITLLSSLAMTAYGNEVNQQIIQAQQQDNSRGCSRLATMLYYKNEDNIL</sequence>
<name>A0A379ASC9_AVIAV</name>
<dbReference type="RefSeq" id="WP_172459076.1">
    <property type="nucleotide sequence ID" value="NZ_UGSP01000001.1"/>
</dbReference>
<evidence type="ECO:0000313" key="1">
    <source>
        <dbReference type="EMBL" id="SUB24519.1"/>
    </source>
</evidence>